<dbReference type="Proteomes" id="UP000053660">
    <property type="component" value="Unassembled WGS sequence"/>
</dbReference>
<feature type="non-terminal residue" evidence="1">
    <location>
        <position position="75"/>
    </location>
</feature>
<proteinExistence type="predicted"/>
<accession>A0A0B1SWP1</accession>
<gene>
    <name evidence="1" type="ORF">OESDEN_12272</name>
</gene>
<evidence type="ECO:0000313" key="2">
    <source>
        <dbReference type="Proteomes" id="UP000053660"/>
    </source>
</evidence>
<dbReference type="EMBL" id="KN556733">
    <property type="protein sequence ID" value="KHJ87942.1"/>
    <property type="molecule type" value="Genomic_DNA"/>
</dbReference>
<dbReference type="AlphaFoldDB" id="A0A0B1SWP1"/>
<name>A0A0B1SWP1_OESDE</name>
<reference evidence="1 2" key="1">
    <citation type="submission" date="2014-03" db="EMBL/GenBank/DDBJ databases">
        <title>Draft genome of the hookworm Oesophagostomum dentatum.</title>
        <authorList>
            <person name="Mitreva M."/>
        </authorList>
    </citation>
    <scope>NUCLEOTIDE SEQUENCE [LARGE SCALE GENOMIC DNA]</scope>
    <source>
        <strain evidence="1 2">OD-Hann</strain>
    </source>
</reference>
<keyword evidence="2" id="KW-1185">Reference proteome</keyword>
<organism evidence="1 2">
    <name type="scientific">Oesophagostomum dentatum</name>
    <name type="common">Nodular worm</name>
    <dbReference type="NCBI Taxonomy" id="61180"/>
    <lineage>
        <taxon>Eukaryota</taxon>
        <taxon>Metazoa</taxon>
        <taxon>Ecdysozoa</taxon>
        <taxon>Nematoda</taxon>
        <taxon>Chromadorea</taxon>
        <taxon>Rhabditida</taxon>
        <taxon>Rhabditina</taxon>
        <taxon>Rhabditomorpha</taxon>
        <taxon>Strongyloidea</taxon>
        <taxon>Strongylidae</taxon>
        <taxon>Oesophagostomum</taxon>
    </lineage>
</organism>
<sequence length="75" mass="8169">MGRFPAPQFAVQEENASNMTTPLDASIQAVAKTKSSSVVPHVNPLADRLCHVWPSANHQHVNALLVSYETKEDVS</sequence>
<evidence type="ECO:0000313" key="1">
    <source>
        <dbReference type="EMBL" id="KHJ87942.1"/>
    </source>
</evidence>
<protein>
    <submittedName>
        <fullName evidence="1">Uncharacterized protein</fullName>
    </submittedName>
</protein>